<gene>
    <name evidence="10" type="ORF">BN869_000002517_1</name>
</gene>
<feature type="transmembrane region" description="Helical" evidence="7">
    <location>
        <begin position="665"/>
        <end position="686"/>
    </location>
</feature>
<evidence type="ECO:0000256" key="4">
    <source>
        <dbReference type="ARBA" id="ARBA00023136"/>
    </source>
</evidence>
<evidence type="ECO:0000259" key="8">
    <source>
        <dbReference type="Pfam" id="PF06738"/>
    </source>
</evidence>
<dbReference type="EMBL" id="CDPU01000005">
    <property type="protein sequence ID" value="CEO46462.1"/>
    <property type="molecule type" value="Genomic_DNA"/>
</dbReference>
<dbReference type="GO" id="GO:0022857">
    <property type="term" value="F:transmembrane transporter activity"/>
    <property type="evidence" value="ECO:0007669"/>
    <property type="project" value="InterPro"/>
</dbReference>
<evidence type="ECO:0000259" key="9">
    <source>
        <dbReference type="Pfam" id="PF12821"/>
    </source>
</evidence>
<evidence type="ECO:0000256" key="3">
    <source>
        <dbReference type="ARBA" id="ARBA00022989"/>
    </source>
</evidence>
<feature type="compositionally biased region" description="Polar residues" evidence="6">
    <location>
        <begin position="207"/>
        <end position="216"/>
    </location>
</feature>
<comment type="subcellular location">
    <subcellularLocation>
        <location evidence="1">Membrane</location>
        <topology evidence="1">Multi-pass membrane protein</topology>
    </subcellularLocation>
</comment>
<organism evidence="10">
    <name type="scientific">Bionectria ochroleuca</name>
    <name type="common">Gliocladium roseum</name>
    <dbReference type="NCBI Taxonomy" id="29856"/>
    <lineage>
        <taxon>Eukaryota</taxon>
        <taxon>Fungi</taxon>
        <taxon>Dikarya</taxon>
        <taxon>Ascomycota</taxon>
        <taxon>Pezizomycotina</taxon>
        <taxon>Sordariomycetes</taxon>
        <taxon>Hypocreomycetidae</taxon>
        <taxon>Hypocreales</taxon>
        <taxon>Bionectriaceae</taxon>
        <taxon>Clonostachys</taxon>
    </lineage>
</organism>
<feature type="compositionally biased region" description="Polar residues" evidence="6">
    <location>
        <begin position="389"/>
        <end position="398"/>
    </location>
</feature>
<feature type="compositionally biased region" description="Basic and acidic residues" evidence="6">
    <location>
        <begin position="197"/>
        <end position="206"/>
    </location>
</feature>
<dbReference type="PANTHER" id="PTHR31082">
    <property type="entry name" value="PHEROMONE-REGULATED MEMBRANE PROTEIN 10"/>
    <property type="match status" value="1"/>
</dbReference>
<feature type="region of interest" description="Disordered" evidence="6">
    <location>
        <begin position="137"/>
        <end position="230"/>
    </location>
</feature>
<accession>A0A0B7JT55</accession>
<evidence type="ECO:0000313" key="10">
    <source>
        <dbReference type="EMBL" id="CEO46462.1"/>
    </source>
</evidence>
<feature type="region of interest" description="Disordered" evidence="6">
    <location>
        <begin position="241"/>
        <end position="260"/>
    </location>
</feature>
<evidence type="ECO:0000256" key="2">
    <source>
        <dbReference type="ARBA" id="ARBA00022692"/>
    </source>
</evidence>
<proteinExistence type="inferred from homology"/>
<protein>
    <recommendedName>
        <fullName evidence="11">Threonine/serine exporter-like N-terminal domain-containing protein</fullName>
    </recommendedName>
</protein>
<sequence>MALRKHPLHQTTVQFRRQALVLAILLGSTIHIRLIETHLHKPSTVPSAIQIYTLVFDMEGTTKSSAQDDPDPYPDPFPDTNIESTAAESQDGSAPSTDTPPSPQTAEAIAAVKKEKARVRFNSTAAANKPPTIIVPTSSALQEPEPREVPVIRPPRPSILRGSSYTSNTSGQDHDELMDERSEEAIQAALAQARANRVAEKVRRDSLTPSSRTSLESRPGTAMTDSSGPLLYENIPLQNLTQSQGTSEGGDSQTAVGADEGHEQLQREAFNLVRAHTQVIRGRATDEPAGESAVVDSTTIIPSEVHDGSYDGVYNVPVPQHYRGSVLSQLLKLYKPAEGGGMSSHKRHSSTGTGGSNSGATTPTRRKWYEQNRSQDTLANLIEASTRLANPNLPTASESPKLGPFDKKRHKRNGSSSRLSQYWQKEEARITVHIAETLARQDYIVKLCRALMLFGAPTHRLEEYLSMTARVLEIDGQFLYLPGCMIISFDDKSTHTTEVRIVRTAQGIDLGKLKDVHQIYKEVMHDVIGVEEGTKRLEERINAKDKFPAWFRVLIFGFTSAVAAPFSFKARFIDLPLCFFFGCLVGLLQLIVAPKSNLYNNVFEVSATVLVSFLARAFGSIKNGELFCFSSLAQGGIVMLLPGYAVLCSSLELQSRALVPGSIRIVYAIIYSLLLGFGITVGAALYGLFDSNATSATTCTDPMDSYLTFVFVPLFVVCICILYQAKWRQMPITIIISFAGYIVNYFSSIRFAASPQVSSTLGAFAVGVLANLYSRIRHGVAAAILIPAVFCQVPGGLASTGGLLSGLKTANMLTNSSQTVNSTSSVQISDGQSLNTVSFDVAASMIQIAIGIAVGLFISALVIYPFGKRRSGLFSF</sequence>
<feature type="transmembrane region" description="Helical" evidence="7">
    <location>
        <begin position="730"/>
        <end position="747"/>
    </location>
</feature>
<feature type="transmembrane region" description="Helical" evidence="7">
    <location>
        <begin position="631"/>
        <end position="653"/>
    </location>
</feature>
<comment type="similarity">
    <text evidence="5">Belongs to the ThrE exporter (TC 2.A.79) family.</text>
</comment>
<dbReference type="Pfam" id="PF06738">
    <property type="entry name" value="ThrE"/>
    <property type="match status" value="1"/>
</dbReference>
<feature type="transmembrane region" description="Helical" evidence="7">
    <location>
        <begin position="706"/>
        <end position="723"/>
    </location>
</feature>
<feature type="compositionally biased region" description="Polar residues" evidence="6">
    <location>
        <begin position="161"/>
        <end position="171"/>
    </location>
</feature>
<feature type="region of interest" description="Disordered" evidence="6">
    <location>
        <begin position="389"/>
        <end position="420"/>
    </location>
</feature>
<keyword evidence="4 7" id="KW-0472">Membrane</keyword>
<evidence type="ECO:0000256" key="6">
    <source>
        <dbReference type="SAM" id="MobiDB-lite"/>
    </source>
</evidence>
<keyword evidence="2 7" id="KW-0812">Transmembrane</keyword>
<feature type="domain" description="Threonine/serine exporter-like N-terminal" evidence="8">
    <location>
        <begin position="442"/>
        <end position="685"/>
    </location>
</feature>
<dbReference type="GO" id="GO:0016020">
    <property type="term" value="C:membrane"/>
    <property type="evidence" value="ECO:0007669"/>
    <property type="project" value="UniProtKB-SubCell"/>
</dbReference>
<evidence type="ECO:0008006" key="11">
    <source>
        <dbReference type="Google" id="ProtNLM"/>
    </source>
</evidence>
<dbReference type="AlphaFoldDB" id="A0A0B7JT55"/>
<evidence type="ECO:0000256" key="1">
    <source>
        <dbReference type="ARBA" id="ARBA00004141"/>
    </source>
</evidence>
<feature type="transmembrane region" description="Helical" evidence="7">
    <location>
        <begin position="549"/>
        <end position="566"/>
    </location>
</feature>
<feature type="compositionally biased region" description="Polar residues" evidence="6">
    <location>
        <begin position="81"/>
        <end position="97"/>
    </location>
</feature>
<dbReference type="InterPro" id="IPR051361">
    <property type="entry name" value="ThrE/Ser_Exporter"/>
</dbReference>
<reference evidence="10" key="1">
    <citation type="submission" date="2015-01" db="EMBL/GenBank/DDBJ databases">
        <authorList>
            <person name="Durling Mikael"/>
        </authorList>
    </citation>
    <scope>NUCLEOTIDE SEQUENCE</scope>
</reference>
<feature type="region of interest" description="Disordered" evidence="6">
    <location>
        <begin position="62"/>
        <end position="105"/>
    </location>
</feature>
<dbReference type="InterPro" id="IPR024528">
    <property type="entry name" value="ThrE_2"/>
</dbReference>
<keyword evidence="3 7" id="KW-1133">Transmembrane helix</keyword>
<feature type="domain" description="Threonine/Serine exporter ThrE" evidence="9">
    <location>
        <begin position="709"/>
        <end position="861"/>
    </location>
</feature>
<dbReference type="PANTHER" id="PTHR31082:SF4">
    <property type="entry name" value="PHEROMONE-REGULATED MEMBRANE PROTEIN 10"/>
    <property type="match status" value="1"/>
</dbReference>
<feature type="compositionally biased region" description="Polar residues" evidence="6">
    <location>
        <begin position="241"/>
        <end position="255"/>
    </location>
</feature>
<dbReference type="InterPro" id="IPR010619">
    <property type="entry name" value="ThrE-like_N"/>
</dbReference>
<feature type="compositionally biased region" description="Low complexity" evidence="6">
    <location>
        <begin position="185"/>
        <end position="196"/>
    </location>
</feature>
<feature type="transmembrane region" description="Helical" evidence="7">
    <location>
        <begin position="780"/>
        <end position="804"/>
    </location>
</feature>
<feature type="transmembrane region" description="Helical" evidence="7">
    <location>
        <begin position="841"/>
        <end position="866"/>
    </location>
</feature>
<dbReference type="Pfam" id="PF12821">
    <property type="entry name" value="ThrE_2"/>
    <property type="match status" value="1"/>
</dbReference>
<feature type="transmembrane region" description="Helical" evidence="7">
    <location>
        <begin position="753"/>
        <end position="773"/>
    </location>
</feature>
<feature type="region of interest" description="Disordered" evidence="6">
    <location>
        <begin position="338"/>
        <end position="366"/>
    </location>
</feature>
<evidence type="ECO:0000256" key="7">
    <source>
        <dbReference type="SAM" id="Phobius"/>
    </source>
</evidence>
<feature type="transmembrane region" description="Helical" evidence="7">
    <location>
        <begin position="572"/>
        <end position="591"/>
    </location>
</feature>
<evidence type="ECO:0000256" key="5">
    <source>
        <dbReference type="ARBA" id="ARBA00034125"/>
    </source>
</evidence>
<name>A0A0B7JT55_BIOOC</name>
<feature type="compositionally biased region" description="Basic and acidic residues" evidence="6">
    <location>
        <begin position="172"/>
        <end position="184"/>
    </location>
</feature>